<organism evidence="10">
    <name type="scientific">Cereibacter sphaeroides (strain ATCC 17025 / ATH 2.4.3)</name>
    <name type="common">Rhodobacter sphaeroides</name>
    <dbReference type="NCBI Taxonomy" id="349102"/>
    <lineage>
        <taxon>Bacteria</taxon>
        <taxon>Pseudomonadati</taxon>
        <taxon>Pseudomonadota</taxon>
        <taxon>Alphaproteobacteria</taxon>
        <taxon>Rhodobacterales</taxon>
        <taxon>Paracoccaceae</taxon>
        <taxon>Cereibacter</taxon>
    </lineage>
</organism>
<comment type="function">
    <text evidence="8">Transfers a GMP moiety from GTP to Mo-molybdopterin (Mo-MPT) cofactor (Moco or molybdenum cofactor) to form Mo-molybdopterin guanine dinucleotide (Mo-MGD) cofactor.</text>
</comment>
<gene>
    <name evidence="8" type="primary">mobA</name>
    <name evidence="10" type="ordered locus">Rsph17025_2456</name>
</gene>
<dbReference type="EC" id="2.7.7.77" evidence="8"/>
<dbReference type="InterPro" id="IPR025877">
    <property type="entry name" value="MobA-like_NTP_Trfase"/>
</dbReference>
<feature type="domain" description="MobA-like NTP transferase" evidence="9">
    <location>
        <begin position="11"/>
        <end position="159"/>
    </location>
</feature>
<evidence type="ECO:0000256" key="1">
    <source>
        <dbReference type="ARBA" id="ARBA00022490"/>
    </source>
</evidence>
<feature type="binding site" evidence="8">
    <location>
        <position position="104"/>
    </location>
    <ligand>
        <name>Mg(2+)</name>
        <dbReference type="ChEBI" id="CHEBI:18420"/>
    </ligand>
</feature>
<evidence type="ECO:0000259" key="9">
    <source>
        <dbReference type="Pfam" id="PF12804"/>
    </source>
</evidence>
<evidence type="ECO:0000256" key="3">
    <source>
        <dbReference type="ARBA" id="ARBA00022723"/>
    </source>
</evidence>
<protein>
    <recommendedName>
        <fullName evidence="8">Molybdenum cofactor guanylyltransferase</fullName>
        <shortName evidence="8">MoCo guanylyltransferase</shortName>
        <ecNumber evidence="8">2.7.7.77</ecNumber>
    </recommendedName>
    <alternativeName>
        <fullName evidence="8">GTP:molybdopterin guanylyltransferase</fullName>
    </alternativeName>
    <alternativeName>
        <fullName evidence="8">Mo-MPT guanylyltransferase</fullName>
    </alternativeName>
    <alternativeName>
        <fullName evidence="8">Molybdopterin guanylyltransferase</fullName>
    </alternativeName>
    <alternativeName>
        <fullName evidence="8">Molybdopterin-guanine dinucleotide synthase</fullName>
        <shortName evidence="8">MGD synthase</shortName>
    </alternativeName>
</protein>
<keyword evidence="1 8" id="KW-0963">Cytoplasm</keyword>
<dbReference type="KEGG" id="rsq:Rsph17025_2456"/>
<dbReference type="NCBIfam" id="TIGR02665">
    <property type="entry name" value="molyb_mobA"/>
    <property type="match status" value="1"/>
</dbReference>
<dbReference type="SUPFAM" id="SSF53448">
    <property type="entry name" value="Nucleotide-diphospho-sugar transferases"/>
    <property type="match status" value="1"/>
</dbReference>
<dbReference type="eggNOG" id="COG0746">
    <property type="taxonomic scope" value="Bacteria"/>
</dbReference>
<keyword evidence="7 8" id="KW-0501">Molybdenum cofactor biosynthesis</keyword>
<evidence type="ECO:0000256" key="2">
    <source>
        <dbReference type="ARBA" id="ARBA00022679"/>
    </source>
</evidence>
<sequence>MQSEAEMRLYGLILAGGQGRRMGGLDKAFVTLAGRPLVRHVAERLAPQVEELAISANGDPARFAQLGLPVLPDAHPQGPLSGVLAGLRWAAAAEADALVTAPVDTPFLPGDLAPRLWLAGDGGCAVAEAGGRTHPACGLWPVALAEDLDRWLASGEARVMGFAARHGAARAGFPDENAFLNLNAPEDLARAESFLRTGA</sequence>
<dbReference type="InterPro" id="IPR029044">
    <property type="entry name" value="Nucleotide-diphossugar_trans"/>
</dbReference>
<comment type="similarity">
    <text evidence="8">Belongs to the MobA family.</text>
</comment>
<comment type="subunit">
    <text evidence="8">Monomer.</text>
</comment>
<feature type="binding site" evidence="8">
    <location>
        <position position="104"/>
    </location>
    <ligand>
        <name>GTP</name>
        <dbReference type="ChEBI" id="CHEBI:37565"/>
    </ligand>
</feature>
<comment type="catalytic activity">
    <reaction evidence="8">
        <text>Mo-molybdopterin + GTP + H(+) = Mo-molybdopterin guanine dinucleotide + diphosphate</text>
        <dbReference type="Rhea" id="RHEA:34243"/>
        <dbReference type="ChEBI" id="CHEBI:15378"/>
        <dbReference type="ChEBI" id="CHEBI:33019"/>
        <dbReference type="ChEBI" id="CHEBI:37565"/>
        <dbReference type="ChEBI" id="CHEBI:71302"/>
        <dbReference type="ChEBI" id="CHEBI:71310"/>
        <dbReference type="EC" id="2.7.7.77"/>
    </reaction>
</comment>
<dbReference type="GO" id="GO:1902758">
    <property type="term" value="P:bis(molybdopterin guanine dinucleotide)molybdenum biosynthetic process"/>
    <property type="evidence" value="ECO:0007669"/>
    <property type="project" value="TreeGrafter"/>
</dbReference>
<reference evidence="10" key="1">
    <citation type="submission" date="2007-04" db="EMBL/GenBank/DDBJ databases">
        <title>Complete sequence of chromosome of Rhodobacter sphaeroides ATCC 17025.</title>
        <authorList>
            <consortium name="US DOE Joint Genome Institute"/>
            <person name="Copeland A."/>
            <person name="Lucas S."/>
            <person name="Lapidus A."/>
            <person name="Barry K."/>
            <person name="Detter J.C."/>
            <person name="Glavina del Rio T."/>
            <person name="Hammon N."/>
            <person name="Israni S."/>
            <person name="Dalin E."/>
            <person name="Tice H."/>
            <person name="Pitluck S."/>
            <person name="Chertkov O."/>
            <person name="Brettin T."/>
            <person name="Bruce D."/>
            <person name="Han C."/>
            <person name="Schmutz J."/>
            <person name="Larimer F."/>
            <person name="Land M."/>
            <person name="Hauser L."/>
            <person name="Kyrpides N."/>
            <person name="Kim E."/>
            <person name="Richardson P."/>
            <person name="Mackenzie C."/>
            <person name="Choudhary M."/>
            <person name="Donohue T.J."/>
            <person name="Kaplan S."/>
        </authorList>
    </citation>
    <scope>NUCLEOTIDE SEQUENCE [LARGE SCALE GENOMIC DNA]</scope>
    <source>
        <strain evidence="10">ATCC 17025</strain>
    </source>
</reference>
<feature type="binding site" evidence="8">
    <location>
        <position position="73"/>
    </location>
    <ligand>
        <name>GTP</name>
        <dbReference type="ChEBI" id="CHEBI:37565"/>
    </ligand>
</feature>
<feature type="binding site" evidence="8">
    <location>
        <begin position="14"/>
        <end position="16"/>
    </location>
    <ligand>
        <name>GTP</name>
        <dbReference type="ChEBI" id="CHEBI:37565"/>
    </ligand>
</feature>
<keyword evidence="4 8" id="KW-0547">Nucleotide-binding</keyword>
<comment type="caution">
    <text evidence="8">Lacks conserved residue(s) required for the propagation of feature annotation.</text>
</comment>
<evidence type="ECO:0000313" key="10">
    <source>
        <dbReference type="EMBL" id="ABP71344.1"/>
    </source>
</evidence>
<dbReference type="CDD" id="cd02503">
    <property type="entry name" value="MobA"/>
    <property type="match status" value="1"/>
</dbReference>
<dbReference type="AlphaFoldDB" id="A4WVD0"/>
<dbReference type="HAMAP" id="MF_00316">
    <property type="entry name" value="MobA"/>
    <property type="match status" value="1"/>
</dbReference>
<dbReference type="PANTHER" id="PTHR19136:SF81">
    <property type="entry name" value="MOLYBDENUM COFACTOR GUANYLYLTRANSFERASE"/>
    <property type="match status" value="1"/>
</dbReference>
<accession>A4WVD0</accession>
<dbReference type="EMBL" id="CP000661">
    <property type="protein sequence ID" value="ABP71344.1"/>
    <property type="molecule type" value="Genomic_DNA"/>
</dbReference>
<keyword evidence="2 8" id="KW-0808">Transferase</keyword>
<evidence type="ECO:0000256" key="5">
    <source>
        <dbReference type="ARBA" id="ARBA00022842"/>
    </source>
</evidence>
<keyword evidence="10" id="KW-0548">Nucleotidyltransferase</keyword>
<evidence type="ECO:0000256" key="7">
    <source>
        <dbReference type="ARBA" id="ARBA00023150"/>
    </source>
</evidence>
<dbReference type="STRING" id="349102.Rsph17025_2456"/>
<dbReference type="GO" id="GO:0046872">
    <property type="term" value="F:metal ion binding"/>
    <property type="evidence" value="ECO:0007669"/>
    <property type="project" value="UniProtKB-KW"/>
</dbReference>
<dbReference type="HOGENOM" id="CLU_055597_5_0_5"/>
<comment type="subcellular location">
    <subcellularLocation>
        <location evidence="8">Cytoplasm</location>
    </subcellularLocation>
</comment>
<dbReference type="GO" id="GO:0005737">
    <property type="term" value="C:cytoplasm"/>
    <property type="evidence" value="ECO:0007669"/>
    <property type="project" value="UniProtKB-SubCell"/>
</dbReference>
<feature type="binding site" evidence="8">
    <location>
        <position position="27"/>
    </location>
    <ligand>
        <name>GTP</name>
        <dbReference type="ChEBI" id="CHEBI:37565"/>
    </ligand>
</feature>
<dbReference type="GO" id="GO:0061603">
    <property type="term" value="F:molybdenum cofactor guanylyltransferase activity"/>
    <property type="evidence" value="ECO:0007669"/>
    <property type="project" value="UniProtKB-EC"/>
</dbReference>
<name>A4WVD0_CERS5</name>
<keyword evidence="5 8" id="KW-0460">Magnesium</keyword>
<proteinExistence type="inferred from homology"/>
<dbReference type="GO" id="GO:0005525">
    <property type="term" value="F:GTP binding"/>
    <property type="evidence" value="ECO:0007669"/>
    <property type="project" value="UniProtKB-UniRule"/>
</dbReference>
<evidence type="ECO:0000256" key="6">
    <source>
        <dbReference type="ARBA" id="ARBA00023134"/>
    </source>
</evidence>
<dbReference type="PANTHER" id="PTHR19136">
    <property type="entry name" value="MOLYBDENUM COFACTOR GUANYLYLTRANSFERASE"/>
    <property type="match status" value="1"/>
</dbReference>
<dbReference type="Gene3D" id="3.90.550.10">
    <property type="entry name" value="Spore Coat Polysaccharide Biosynthesis Protein SpsA, Chain A"/>
    <property type="match status" value="1"/>
</dbReference>
<evidence type="ECO:0000256" key="4">
    <source>
        <dbReference type="ARBA" id="ARBA00022741"/>
    </source>
</evidence>
<dbReference type="InterPro" id="IPR013482">
    <property type="entry name" value="Molybde_CF_guanTrfase"/>
</dbReference>
<dbReference type="Pfam" id="PF12804">
    <property type="entry name" value="NTP_transf_3"/>
    <property type="match status" value="1"/>
</dbReference>
<comment type="domain">
    <text evidence="8">The N-terminal domain determines nucleotide recognition and specific binding, while the C-terminal domain determines the specific binding to the target protein.</text>
</comment>
<comment type="cofactor">
    <cofactor evidence="8">
        <name>Mg(2+)</name>
        <dbReference type="ChEBI" id="CHEBI:18420"/>
    </cofactor>
</comment>
<keyword evidence="6 8" id="KW-0342">GTP-binding</keyword>
<keyword evidence="3 8" id="KW-0479">Metal-binding</keyword>
<evidence type="ECO:0000256" key="8">
    <source>
        <dbReference type="HAMAP-Rule" id="MF_00316"/>
    </source>
</evidence>